<protein>
    <recommendedName>
        <fullName evidence="3">Nucleotidyl transferase AbiEii/AbiGii toxin family protein</fullName>
    </recommendedName>
</protein>
<sequence length="197" mass="23522">MGREFWNKLITTIKQCDSKFVLHGSFLLNKLNFISRVPKDIDLGFVKGLSYKEKIFYWYKLISNFKIIERIIDNDIQKKYVIKFQDTTYVIECLLGKNFNKSQLEIYEGIFVLSDKYFLVSKFAQLCSKSILYQELKSESLFQKILDINADINQLRNINEIKTDLEFQFIFFEQNIISNLQFDILTNKTNIYNNFFD</sequence>
<reference evidence="2" key="1">
    <citation type="submission" date="2018-06" db="EMBL/GenBank/DDBJ databases">
        <title>Complete genome sequences of Mycoplasma anatis, M. anseris and M. cloacale type strains.</title>
        <authorList>
            <person name="Grozner D."/>
            <person name="Forro B."/>
            <person name="Sulyok K.M."/>
            <person name="Marton S."/>
            <person name="Kreizinger Z."/>
            <person name="Banyai K."/>
            <person name="Gyuranecz M."/>
        </authorList>
    </citation>
    <scope>NUCLEOTIDE SEQUENCE [LARGE SCALE GENOMIC DNA]</scope>
    <source>
        <strain evidence="2">ATCC 49234</strain>
    </source>
</reference>
<organism evidence="1 2">
    <name type="scientific">[Mycoplasma] anseris</name>
    <dbReference type="NCBI Taxonomy" id="92400"/>
    <lineage>
        <taxon>Bacteria</taxon>
        <taxon>Bacillati</taxon>
        <taxon>Mycoplasmatota</taxon>
        <taxon>Mycoplasmoidales</taxon>
        <taxon>Metamycoplasmataceae</taxon>
        <taxon>Metamycoplasma</taxon>
    </lineage>
</organism>
<name>A0A2Z4NCZ3_9BACT</name>
<evidence type="ECO:0000313" key="2">
    <source>
        <dbReference type="Proteomes" id="UP000250218"/>
    </source>
</evidence>
<proteinExistence type="predicted"/>
<dbReference type="AlphaFoldDB" id="A0A2Z4NCZ3"/>
<dbReference type="KEGG" id="mane:DP065_01120"/>
<gene>
    <name evidence="1" type="ORF">DP065_01120</name>
</gene>
<dbReference type="Proteomes" id="UP000250218">
    <property type="component" value="Chromosome"/>
</dbReference>
<keyword evidence="2" id="KW-1185">Reference proteome</keyword>
<dbReference type="RefSeq" id="WP_033178882.1">
    <property type="nucleotide sequence ID" value="NZ_CP030140.1"/>
</dbReference>
<accession>A0A2Z4NCZ3</accession>
<evidence type="ECO:0008006" key="3">
    <source>
        <dbReference type="Google" id="ProtNLM"/>
    </source>
</evidence>
<dbReference type="EMBL" id="CP030140">
    <property type="protein sequence ID" value="AWX69356.1"/>
    <property type="molecule type" value="Genomic_DNA"/>
</dbReference>
<evidence type="ECO:0000313" key="1">
    <source>
        <dbReference type="EMBL" id="AWX69356.1"/>
    </source>
</evidence>